<dbReference type="InterPro" id="IPR039013">
    <property type="entry name" value="YgiF"/>
</dbReference>
<dbReference type="Proteomes" id="UP000254925">
    <property type="component" value="Unassembled WGS sequence"/>
</dbReference>
<dbReference type="InterPro" id="IPR038186">
    <property type="entry name" value="CHAD_dom_sf"/>
</dbReference>
<comment type="caution">
    <text evidence="3">The sequence shown here is derived from an EMBL/GenBank/DDBJ whole genome shotgun (WGS) entry which is preliminary data.</text>
</comment>
<name>A0A370HLK6_9HYPH</name>
<dbReference type="InterPro" id="IPR023577">
    <property type="entry name" value="CYTH_domain"/>
</dbReference>
<dbReference type="AlphaFoldDB" id="A0A370HLK6"/>
<evidence type="ECO:0000313" key="4">
    <source>
        <dbReference type="Proteomes" id="UP000254925"/>
    </source>
</evidence>
<dbReference type="PANTHER" id="PTHR39569">
    <property type="entry name" value="INORGANIC TRIPHOSPHATASE"/>
    <property type="match status" value="1"/>
</dbReference>
<gene>
    <name evidence="3" type="ORF">DES45_104293</name>
</gene>
<feature type="domain" description="CHAD" evidence="2">
    <location>
        <begin position="236"/>
        <end position="510"/>
    </location>
</feature>
<dbReference type="InterPro" id="IPR033469">
    <property type="entry name" value="CYTH-like_dom_sf"/>
</dbReference>
<dbReference type="GO" id="GO:0050355">
    <property type="term" value="F:inorganic triphosphate phosphatase activity"/>
    <property type="evidence" value="ECO:0007669"/>
    <property type="project" value="InterPro"/>
</dbReference>
<dbReference type="Pfam" id="PF05235">
    <property type="entry name" value="CHAD"/>
    <property type="match status" value="1"/>
</dbReference>
<organism evidence="3 4">
    <name type="scientific">Microvirga subterranea</name>
    <dbReference type="NCBI Taxonomy" id="186651"/>
    <lineage>
        <taxon>Bacteria</taxon>
        <taxon>Pseudomonadati</taxon>
        <taxon>Pseudomonadota</taxon>
        <taxon>Alphaproteobacteria</taxon>
        <taxon>Hyphomicrobiales</taxon>
        <taxon>Methylobacteriaceae</taxon>
        <taxon>Microvirga</taxon>
    </lineage>
</organism>
<dbReference type="SUPFAM" id="SSF55154">
    <property type="entry name" value="CYTH-like phosphatases"/>
    <property type="match status" value="1"/>
</dbReference>
<dbReference type="CDD" id="cd07756">
    <property type="entry name" value="CYTH-like_Pase_CHAD"/>
    <property type="match status" value="1"/>
</dbReference>
<feature type="domain" description="CYTH" evidence="1">
    <location>
        <begin position="20"/>
        <end position="221"/>
    </location>
</feature>
<dbReference type="Pfam" id="PF01928">
    <property type="entry name" value="CYTH"/>
    <property type="match status" value="1"/>
</dbReference>
<dbReference type="Gene3D" id="2.40.320.10">
    <property type="entry name" value="Hypothetical Protein Pfu-838710-001"/>
    <property type="match status" value="1"/>
</dbReference>
<evidence type="ECO:0000259" key="2">
    <source>
        <dbReference type="PROSITE" id="PS51708"/>
    </source>
</evidence>
<dbReference type="RefSeq" id="WP_114770257.1">
    <property type="nucleotide sequence ID" value="NZ_QQBB01000004.1"/>
</dbReference>
<sequence length="510" mass="56438">MAMGSSKKARNRLADRKGAPREVELKLEIAAGAVGRLLDHPLVAGAQPDQDQSGHLSAVYFDTPDLDLRKSGLSLRIRRRNGSSVQTIKAEDKSRGLALDRSEWEQAVDNGLDFGAAAGTPLARLIAKKGVRDSIRPVFGIETERRAFKVEHDGALVELALDDAAATAGGSTARFAELELELKQGAPAALFRLAHDLARTAPLRLAPVTKSERGYGLLGREAPAPIRAQDIDIDADASCAEAFQIIARSCLSQMIANESVLRRMPDPEALHQMRVGLRRLRAAMSLFRKMLAGQETESVKQGLRWVGRKLGPARDLDVLLGNLREAAGSPDADNAIEDTERRRLKAYAVLQKALDSPRYMGAILETAAWIEAGQWLGHEKRTSRPARKHAAKELSQRHRKILREAKHLEELQDDERHQLRIRIKKMRYGTEFFASLFERKKARKRRKAMLKGLEHLQDLLGEMNDIAVGSAMVPSLAQSDPERAEQRLAKLLSKAVAAAHDLPDAKPFWK</sequence>
<dbReference type="Gene3D" id="1.40.20.10">
    <property type="entry name" value="CHAD domain"/>
    <property type="match status" value="1"/>
</dbReference>
<accession>A0A370HLK6</accession>
<dbReference type="PROSITE" id="PS51708">
    <property type="entry name" value="CHAD"/>
    <property type="match status" value="1"/>
</dbReference>
<dbReference type="EMBL" id="QQBB01000004">
    <property type="protein sequence ID" value="RDI59379.1"/>
    <property type="molecule type" value="Genomic_DNA"/>
</dbReference>
<proteinExistence type="predicted"/>
<dbReference type="InterPro" id="IPR007899">
    <property type="entry name" value="CHAD_dom"/>
</dbReference>
<dbReference type="OrthoDB" id="9777271at2"/>
<protein>
    <submittedName>
        <fullName evidence="3">Inorganic triphosphatase YgiF</fullName>
    </submittedName>
</protein>
<evidence type="ECO:0000259" key="1">
    <source>
        <dbReference type="PROSITE" id="PS51707"/>
    </source>
</evidence>
<dbReference type="SMART" id="SM01118">
    <property type="entry name" value="CYTH"/>
    <property type="match status" value="1"/>
</dbReference>
<keyword evidence="4" id="KW-1185">Reference proteome</keyword>
<evidence type="ECO:0000313" key="3">
    <source>
        <dbReference type="EMBL" id="RDI59379.1"/>
    </source>
</evidence>
<reference evidence="3 4" key="1">
    <citation type="submission" date="2018-07" db="EMBL/GenBank/DDBJ databases">
        <title>Genomic Encyclopedia of Type Strains, Phase IV (KMG-IV): sequencing the most valuable type-strain genomes for metagenomic binning, comparative biology and taxonomic classification.</title>
        <authorList>
            <person name="Goeker M."/>
        </authorList>
    </citation>
    <scope>NUCLEOTIDE SEQUENCE [LARGE SCALE GENOMIC DNA]</scope>
    <source>
        <strain evidence="3 4">DSM 14364</strain>
    </source>
</reference>
<dbReference type="PROSITE" id="PS51707">
    <property type="entry name" value="CYTH"/>
    <property type="match status" value="1"/>
</dbReference>
<dbReference type="GO" id="GO:0046872">
    <property type="term" value="F:metal ion binding"/>
    <property type="evidence" value="ECO:0007669"/>
    <property type="project" value="TreeGrafter"/>
</dbReference>
<dbReference type="PANTHER" id="PTHR39569:SF1">
    <property type="entry name" value="INORGANIC TRIPHOSPHATASE"/>
    <property type="match status" value="1"/>
</dbReference>
<dbReference type="SMART" id="SM00880">
    <property type="entry name" value="CHAD"/>
    <property type="match status" value="1"/>
</dbReference>